<gene>
    <name evidence="1" type="ORF">SAMN05216170_0028</name>
</gene>
<dbReference type="AlphaFoldDB" id="A0A1I0M096"/>
<organism evidence="1 2">
    <name type="scientific">Thermococcus thioreducens</name>
    <dbReference type="NCBI Taxonomy" id="277988"/>
    <lineage>
        <taxon>Archaea</taxon>
        <taxon>Methanobacteriati</taxon>
        <taxon>Methanobacteriota</taxon>
        <taxon>Thermococci</taxon>
        <taxon>Thermococcales</taxon>
        <taxon>Thermococcaceae</taxon>
        <taxon>Thermococcus</taxon>
    </lineage>
</organism>
<protein>
    <submittedName>
        <fullName evidence="1">Uncharacterized protein</fullName>
    </submittedName>
</protein>
<sequence length="37" mass="3991">MKKSGTPNKLIFVDSSVLIEGLKGNPLAVSLFEEISK</sequence>
<evidence type="ECO:0000313" key="1">
    <source>
        <dbReference type="EMBL" id="SEV80902.1"/>
    </source>
</evidence>
<proteinExistence type="predicted"/>
<dbReference type="Proteomes" id="UP000182125">
    <property type="component" value="Unassembled WGS sequence"/>
</dbReference>
<dbReference type="EMBL" id="FOIW01000001">
    <property type="protein sequence ID" value="SEV80902.1"/>
    <property type="molecule type" value="Genomic_DNA"/>
</dbReference>
<evidence type="ECO:0000313" key="2">
    <source>
        <dbReference type="Proteomes" id="UP000182125"/>
    </source>
</evidence>
<name>A0A1I0M096_9EURY</name>
<accession>A0A1I0M096</accession>
<reference evidence="1 2" key="1">
    <citation type="submission" date="2016-10" db="EMBL/GenBank/DDBJ databases">
        <authorList>
            <person name="de Groot N.N."/>
        </authorList>
    </citation>
    <scope>NUCLEOTIDE SEQUENCE [LARGE SCALE GENOMIC DNA]</scope>
    <source>
        <strain evidence="1 2">OGL-20</strain>
    </source>
</reference>